<accession>A0ABR0EHS6</accession>
<evidence type="ECO:0000313" key="2">
    <source>
        <dbReference type="Proteomes" id="UP001305779"/>
    </source>
</evidence>
<dbReference type="EMBL" id="JAXOVC010000006">
    <property type="protein sequence ID" value="KAK4500748.1"/>
    <property type="molecule type" value="Genomic_DNA"/>
</dbReference>
<reference evidence="1 2" key="1">
    <citation type="journal article" date="2023" name="G3 (Bethesda)">
        <title>A chromosome-level genome assembly of Zasmidium syzygii isolated from banana leaves.</title>
        <authorList>
            <person name="van Westerhoven A.C."/>
            <person name="Mehrabi R."/>
            <person name="Talebi R."/>
            <person name="Steentjes M.B.F."/>
            <person name="Corcolon B."/>
            <person name="Chong P.A."/>
            <person name="Kema G.H.J."/>
            <person name="Seidl M.F."/>
        </authorList>
    </citation>
    <scope>NUCLEOTIDE SEQUENCE [LARGE SCALE GENOMIC DNA]</scope>
    <source>
        <strain evidence="1 2">P124</strain>
    </source>
</reference>
<comment type="caution">
    <text evidence="1">The sequence shown here is derived from an EMBL/GenBank/DDBJ whole genome shotgun (WGS) entry which is preliminary data.</text>
</comment>
<organism evidence="1 2">
    <name type="scientific">Zasmidium cellare</name>
    <name type="common">Wine cellar mold</name>
    <name type="synonym">Racodium cellare</name>
    <dbReference type="NCBI Taxonomy" id="395010"/>
    <lineage>
        <taxon>Eukaryota</taxon>
        <taxon>Fungi</taxon>
        <taxon>Dikarya</taxon>
        <taxon>Ascomycota</taxon>
        <taxon>Pezizomycotina</taxon>
        <taxon>Dothideomycetes</taxon>
        <taxon>Dothideomycetidae</taxon>
        <taxon>Mycosphaerellales</taxon>
        <taxon>Mycosphaerellaceae</taxon>
        <taxon>Zasmidium</taxon>
    </lineage>
</organism>
<gene>
    <name evidence="1" type="ORF">PRZ48_008938</name>
</gene>
<sequence>MASNAQIDPVPALVASLNTALCTHGVEPVSRSRELHARWDIPGVDESEQWTVPKVRIKPNREETVTIIQLGLKVHRSSMELSIDEDAAGRDQKVVDPPMGRTELHLGVRVWEDDEDEGDVGHFFGSVQVWPCEVGLLLSIAEAMFNVAVAYWPKEPGKKVLKWDNQVALDKLMFPGQLTVGHAEVIGMLKIVFDAKKGLGVGGEFDENDNGEWDNGVYEEGRAEHDMA</sequence>
<evidence type="ECO:0000313" key="1">
    <source>
        <dbReference type="EMBL" id="KAK4500748.1"/>
    </source>
</evidence>
<protein>
    <submittedName>
        <fullName evidence="1">Uncharacterized protein</fullName>
    </submittedName>
</protein>
<dbReference type="Proteomes" id="UP001305779">
    <property type="component" value="Unassembled WGS sequence"/>
</dbReference>
<keyword evidence="2" id="KW-1185">Reference proteome</keyword>
<name>A0ABR0EHS6_ZASCE</name>
<proteinExistence type="predicted"/>